<dbReference type="Proteomes" id="UP001597119">
    <property type="component" value="Unassembled WGS sequence"/>
</dbReference>
<organism evidence="1 2">
    <name type="scientific">Halorientalis brevis</name>
    <dbReference type="NCBI Taxonomy" id="1126241"/>
    <lineage>
        <taxon>Archaea</taxon>
        <taxon>Methanobacteriati</taxon>
        <taxon>Methanobacteriota</taxon>
        <taxon>Stenosarchaea group</taxon>
        <taxon>Halobacteria</taxon>
        <taxon>Halobacteriales</taxon>
        <taxon>Haloarculaceae</taxon>
        <taxon>Halorientalis</taxon>
    </lineage>
</organism>
<keyword evidence="2" id="KW-1185">Reference proteome</keyword>
<dbReference type="EMBL" id="JBHUDJ010000002">
    <property type="protein sequence ID" value="MFD1586217.1"/>
    <property type="molecule type" value="Genomic_DNA"/>
</dbReference>
<evidence type="ECO:0000313" key="2">
    <source>
        <dbReference type="Proteomes" id="UP001597119"/>
    </source>
</evidence>
<evidence type="ECO:0000313" key="1">
    <source>
        <dbReference type="EMBL" id="MFD1586217.1"/>
    </source>
</evidence>
<dbReference type="AlphaFoldDB" id="A0ABD6C7G8"/>
<comment type="caution">
    <text evidence="1">The sequence shown here is derived from an EMBL/GenBank/DDBJ whole genome shotgun (WGS) entry which is preliminary data.</text>
</comment>
<dbReference type="RefSeq" id="WP_379813847.1">
    <property type="nucleotide sequence ID" value="NZ_JBHUDJ010000002.1"/>
</dbReference>
<gene>
    <name evidence="1" type="ORF">ACFR9U_04430</name>
</gene>
<reference evidence="1 2" key="1">
    <citation type="journal article" date="2019" name="Int. J. Syst. Evol. Microbiol.">
        <title>The Global Catalogue of Microorganisms (GCM) 10K type strain sequencing project: providing services to taxonomists for standard genome sequencing and annotation.</title>
        <authorList>
            <consortium name="The Broad Institute Genomics Platform"/>
            <consortium name="The Broad Institute Genome Sequencing Center for Infectious Disease"/>
            <person name="Wu L."/>
            <person name="Ma J."/>
        </authorList>
    </citation>
    <scope>NUCLEOTIDE SEQUENCE [LARGE SCALE GENOMIC DNA]</scope>
    <source>
        <strain evidence="1 2">CGMCC 1.12125</strain>
    </source>
</reference>
<protein>
    <submittedName>
        <fullName evidence="1">Uncharacterized protein</fullName>
    </submittedName>
</protein>
<accession>A0ABD6C7G8</accession>
<sequence length="256" mass="28147">MADHATRIDPTHVLVLGALDDPERDALVSCHTAVLAALDHATAVDVFLDADRIAGVSLGSLADVGEAFSLVTDGQYRGSLPEDAAPLAQLLDVRTFDEIAAIERIVLRRDETPVLVYRPDERLVELDDRATDGAAADVRPEISDYPAGLLQTTQIVQWRQDGREYALHPPAVTVDDAAFDLSNLASVSFDRDRHRIYLAWDATEQGFLSRLAAQFRPSRPTTLTFDSDPAYQRVAQEFRSVGDTLGVLAEDEPMRH</sequence>
<proteinExistence type="predicted"/>
<name>A0ABD6C7G8_9EURY</name>